<name>A0A9J6ZK97_9BACL</name>
<evidence type="ECO:0000259" key="2">
    <source>
        <dbReference type="Pfam" id="PF22725"/>
    </source>
</evidence>
<gene>
    <name evidence="3" type="ORF">NAG76_07750</name>
</gene>
<dbReference type="Gene3D" id="3.30.360.10">
    <property type="entry name" value="Dihydrodipicolinate Reductase, domain 2"/>
    <property type="match status" value="1"/>
</dbReference>
<evidence type="ECO:0000313" key="4">
    <source>
        <dbReference type="Proteomes" id="UP001056756"/>
    </source>
</evidence>
<dbReference type="PANTHER" id="PTHR43377">
    <property type="entry name" value="BILIVERDIN REDUCTASE A"/>
    <property type="match status" value="1"/>
</dbReference>
<dbReference type="EMBL" id="CP097899">
    <property type="protein sequence ID" value="URN96113.1"/>
    <property type="molecule type" value="Genomic_DNA"/>
</dbReference>
<dbReference type="InterPro" id="IPR000683">
    <property type="entry name" value="Gfo/Idh/MocA-like_OxRdtase_N"/>
</dbReference>
<reference evidence="3" key="1">
    <citation type="submission" date="2022-05" db="EMBL/GenBank/DDBJ databases">
        <title>Novel bacterial taxa in a minimal lignocellulolytic consortium and its capacity to transform plastics disclosed by genome-resolved metagenomics.</title>
        <authorList>
            <person name="Rodriguez C.A.D."/>
            <person name="Diaz-Garcia L."/>
            <person name="Herrera K."/>
            <person name="Tarazona N.A."/>
            <person name="Sproer C."/>
            <person name="Overmann J."/>
            <person name="Jimenez D.J."/>
        </authorList>
    </citation>
    <scope>NUCLEOTIDE SEQUENCE</scope>
    <source>
        <strain evidence="3">MAG5</strain>
    </source>
</reference>
<dbReference type="InterPro" id="IPR055170">
    <property type="entry name" value="GFO_IDH_MocA-like_dom"/>
</dbReference>
<evidence type="ECO:0000259" key="1">
    <source>
        <dbReference type="Pfam" id="PF01408"/>
    </source>
</evidence>
<feature type="domain" description="GFO/IDH/MocA-like oxidoreductase" evidence="2">
    <location>
        <begin position="123"/>
        <end position="227"/>
    </location>
</feature>
<organism evidence="3 4">
    <name type="scientific">Candidatus Pristimantibacillus lignocellulolyticus</name>
    <dbReference type="NCBI Taxonomy" id="2994561"/>
    <lineage>
        <taxon>Bacteria</taxon>
        <taxon>Bacillati</taxon>
        <taxon>Bacillota</taxon>
        <taxon>Bacilli</taxon>
        <taxon>Bacillales</taxon>
        <taxon>Paenibacillaceae</taxon>
        <taxon>Candidatus Pristimantibacillus</taxon>
    </lineage>
</organism>
<dbReference type="InterPro" id="IPR036291">
    <property type="entry name" value="NAD(P)-bd_dom_sf"/>
</dbReference>
<proteinExistence type="predicted"/>
<dbReference type="SUPFAM" id="SSF51735">
    <property type="entry name" value="NAD(P)-binding Rossmann-fold domains"/>
    <property type="match status" value="1"/>
</dbReference>
<protein>
    <submittedName>
        <fullName evidence="3">Gfo/Idh/MocA family oxidoreductase</fullName>
    </submittedName>
</protein>
<dbReference type="InterPro" id="IPR051450">
    <property type="entry name" value="Gfo/Idh/MocA_Oxidoreductases"/>
</dbReference>
<dbReference type="AlphaFoldDB" id="A0A9J6ZK97"/>
<dbReference type="SUPFAM" id="SSF55347">
    <property type="entry name" value="Glyceraldehyde-3-phosphate dehydrogenase-like, C-terminal domain"/>
    <property type="match status" value="1"/>
</dbReference>
<dbReference type="KEGG" id="plig:NAG76_07750"/>
<sequence length="303" mass="34902">MKALVIGYGSIGQRHARLLEEMGIDVSVVSRRNFNSPNFYNNLEYAFLENEYDYIVISNETVFHAESLRELVSNQYEGHILIEKPLFMNLEQINFNHSKTFVAYNLRFHPLIQSLRTYLNNEEVISVNAYVGQYLPSWRPNADYTKSYSASKARGGGVLRDLSHELDYLMDLFGEWHSLVAVINKISDLEIESEDYVQISYSTNLNTRVTVELNYLDRITQRYVIVQTNSKTLKIDFVNNIINCNGELEQLVPIDRDYTYKKQHEAVLNGSTLCCSFAQGVSVVKMIEAAEKSSLLKEWVYNG</sequence>
<accession>A0A9J6ZK97</accession>
<dbReference type="Gene3D" id="3.40.50.720">
    <property type="entry name" value="NAD(P)-binding Rossmann-like Domain"/>
    <property type="match status" value="1"/>
</dbReference>
<dbReference type="GO" id="GO:0000166">
    <property type="term" value="F:nucleotide binding"/>
    <property type="evidence" value="ECO:0007669"/>
    <property type="project" value="InterPro"/>
</dbReference>
<dbReference type="Proteomes" id="UP001056756">
    <property type="component" value="Chromosome"/>
</dbReference>
<dbReference type="Pfam" id="PF22725">
    <property type="entry name" value="GFO_IDH_MocA_C3"/>
    <property type="match status" value="1"/>
</dbReference>
<dbReference type="Pfam" id="PF01408">
    <property type="entry name" value="GFO_IDH_MocA"/>
    <property type="match status" value="1"/>
</dbReference>
<evidence type="ECO:0000313" key="3">
    <source>
        <dbReference type="EMBL" id="URN96113.1"/>
    </source>
</evidence>
<feature type="domain" description="Gfo/Idh/MocA-like oxidoreductase N-terminal" evidence="1">
    <location>
        <begin position="2"/>
        <end position="94"/>
    </location>
</feature>
<dbReference type="PANTHER" id="PTHR43377:SF1">
    <property type="entry name" value="BILIVERDIN REDUCTASE A"/>
    <property type="match status" value="1"/>
</dbReference>